<feature type="binding site" evidence="7">
    <location>
        <begin position="757"/>
        <end position="764"/>
    </location>
    <ligand>
        <name>ATP</name>
        <dbReference type="ChEBI" id="CHEBI:30616"/>
    </ligand>
</feature>
<dbReference type="Gene3D" id="3.40.50.300">
    <property type="entry name" value="P-loop containing nucleotide triphosphate hydrolases"/>
    <property type="match status" value="1"/>
</dbReference>
<keyword evidence="12" id="KW-1185">Reference proteome</keyword>
<evidence type="ECO:0000256" key="6">
    <source>
        <dbReference type="ARBA" id="ARBA00025923"/>
    </source>
</evidence>
<feature type="domain" description="FtsK" evidence="10">
    <location>
        <begin position="740"/>
        <end position="959"/>
    </location>
</feature>
<feature type="region of interest" description="Disordered" evidence="9">
    <location>
        <begin position="299"/>
        <end position="318"/>
    </location>
</feature>
<feature type="region of interest" description="Disordered" evidence="9">
    <location>
        <begin position="1"/>
        <end position="25"/>
    </location>
</feature>
<gene>
    <name evidence="11" type="ORF">SAMN05192568_1001134</name>
</gene>
<comment type="similarity">
    <text evidence="1">Belongs to the FtsK/SpoIIIE/SftA family.</text>
</comment>
<dbReference type="SUPFAM" id="SSF52540">
    <property type="entry name" value="P-loop containing nucleoside triphosphate hydrolases"/>
    <property type="match status" value="1"/>
</dbReference>
<keyword evidence="3 7" id="KW-0067">ATP-binding</keyword>
<dbReference type="Gene3D" id="3.30.980.40">
    <property type="match status" value="1"/>
</dbReference>
<dbReference type="SUPFAM" id="SSF46785">
    <property type="entry name" value="Winged helix' DNA-binding domain"/>
    <property type="match status" value="1"/>
</dbReference>
<evidence type="ECO:0000256" key="9">
    <source>
        <dbReference type="SAM" id="MobiDB-lite"/>
    </source>
</evidence>
<dbReference type="GO" id="GO:0005524">
    <property type="term" value="F:ATP binding"/>
    <property type="evidence" value="ECO:0007669"/>
    <property type="project" value="UniProtKB-UniRule"/>
</dbReference>
<dbReference type="Pfam" id="PF17854">
    <property type="entry name" value="FtsK_alpha"/>
    <property type="match status" value="1"/>
</dbReference>
<keyword evidence="2 7" id="KW-0547">Nucleotide-binding</keyword>
<dbReference type="Gene3D" id="1.10.10.10">
    <property type="entry name" value="Winged helix-like DNA-binding domain superfamily/Winged helix DNA-binding domain"/>
    <property type="match status" value="1"/>
</dbReference>
<dbReference type="PANTHER" id="PTHR22683">
    <property type="entry name" value="SPORULATION PROTEIN RELATED"/>
    <property type="match status" value="1"/>
</dbReference>
<dbReference type="InterPro" id="IPR041027">
    <property type="entry name" value="FtsK_alpha"/>
</dbReference>
<sequence length="1140" mass="121704">MRASGRPPYSHRDPARPVRGGDRSGLSLGALAHRLMALRASLTRRLSGSPAGLPARPAYGVPGRRAEPSWLTAPAAMVGREGFERGPRASASAPPEHVWPTQVFDDRASLDALDEPRFESRIDRGASTPGVLVRQPRRPASIAPEEAMPASPVQAAAAPAARWTRTPDSVLQERRQRALEAERVALERARAEAQAAALAVETERAAREQEARERAEREQAEQARLEAAASAAPEALMAEAIEAGDVVPLWRQPFVAPPGVRYFRTPDRRPVRPSVELAASTAAIAPVSVPEPVVAEAAAEASPEVPAEAPARDWSDLPDWSEVQPWFDGSDWNVGDGSSVEAWAALATQPAHAGLEAALAAAPVIADAALPVAEPAPVMPQEAPQPPRPVYVLDRLVRFDQPPRPADGQDNGQQAELQAEETAAIRDAFLPAKPALALVFGPGSAATEPAAPAAPAAEAPRRAPALCAMAARAAIRAAGQPTLPAPVPPAASEPVPAFMPETAAPMGAEPVRFAPEAERVVVPMTPRTVLLRGKLAPQPEPAPVEPEPDAPAFEAPVFEAAPEPEPVEAPAAPAAPALPMVAPRAHLIPAGRHLEIASVENADYELPSLGLLALPDENGTEEVDADVLEQNALNLQQTVQDFGVRGDILAVRPGPVVTLYELEPAPGTKSSRVIGLSDDIARSMSAVSARVAVVPGRNVIGIELPNETRETVYLRELLSAPDFYESKHKLALCLGKNIGGEPIIADLARMPHLLVAGTTGSGKSVAINTMILSLLYRLKPEECRLIMVDPKMLELSVYDGIPHLLSPVVTDPKKAVIALKWAVREMEERYKKMAKIAVRNIDGYNGRMKEARERGEVITRTVQTGFNRETGEAVFEQEAMDLSALPYIVIVVDEMADLMMVAGKDIEGAIQRLAQMARAAGIHLIMATQRPSVDVITGTIKANFPTRISFQVTSKIDSRTILGEMGAEQLLGQGDMLFMAGGGRTTRVHGPFCSDSEVESVVAHLKRQGRPSYLDAVTTDDTPEEPVKEGKAGRGSRAEKVERSEEPDEEAPVFDIGAFAAATGGESDDLYKQAIEVVLRDQKASTSYIQRRLQIGYNRAASIMERMEIEGIVGPANHAGKRDILVAGAPHASSGMYDDE</sequence>
<evidence type="ECO:0000256" key="4">
    <source>
        <dbReference type="ARBA" id="ARBA00023125"/>
    </source>
</evidence>
<dbReference type="OrthoDB" id="9807790at2"/>
<keyword evidence="8" id="KW-0175">Coiled coil</keyword>
<dbReference type="RefSeq" id="WP_092036217.1">
    <property type="nucleotide sequence ID" value="NZ_FOTK01000001.1"/>
</dbReference>
<comment type="function">
    <text evidence="5">Essential cell division protein that coordinates cell division and chromosome segregation. The N-terminus is involved in assembly of the cell-division machinery. The C-terminus functions as a DNA motor that moves dsDNA in an ATP-dependent manner towards the dif recombination site, which is located within the replication terminus region. Translocation stops specifically at Xer-dif sites, where FtsK interacts with the Xer recombinase, allowing activation of chromosome unlinking by recombination. FtsK orienting polar sequences (KOPS) guide the direction of DNA translocation. FtsK can remove proteins from DNA as it translocates, but translocation stops specifically at XerCD-dif site, thereby preventing removal of XerC and XerD from dif.</text>
</comment>
<feature type="compositionally biased region" description="Basic and acidic residues" evidence="9">
    <location>
        <begin position="10"/>
        <end position="22"/>
    </location>
</feature>
<evidence type="ECO:0000313" key="11">
    <source>
        <dbReference type="EMBL" id="SFL13745.1"/>
    </source>
</evidence>
<evidence type="ECO:0000256" key="8">
    <source>
        <dbReference type="SAM" id="Coils"/>
    </source>
</evidence>
<organism evidence="11 12">
    <name type="scientific">Methylobacterium pseudosasicola</name>
    <dbReference type="NCBI Taxonomy" id="582667"/>
    <lineage>
        <taxon>Bacteria</taxon>
        <taxon>Pseudomonadati</taxon>
        <taxon>Pseudomonadota</taxon>
        <taxon>Alphaproteobacteria</taxon>
        <taxon>Hyphomicrobiales</taxon>
        <taxon>Methylobacteriaceae</taxon>
        <taxon>Methylobacterium</taxon>
    </lineage>
</organism>
<feature type="compositionally biased region" description="Low complexity" evidence="9">
    <location>
        <begin position="299"/>
        <end position="309"/>
    </location>
</feature>
<reference evidence="12" key="1">
    <citation type="submission" date="2016-10" db="EMBL/GenBank/DDBJ databases">
        <authorList>
            <person name="Varghese N."/>
            <person name="Submissions S."/>
        </authorList>
    </citation>
    <scope>NUCLEOTIDE SEQUENCE [LARGE SCALE GENOMIC DNA]</scope>
    <source>
        <strain evidence="12">BL36</strain>
    </source>
</reference>
<dbReference type="Proteomes" id="UP000199048">
    <property type="component" value="Unassembled WGS sequence"/>
</dbReference>
<accession>A0A1I4F6X9</accession>
<evidence type="ECO:0000256" key="2">
    <source>
        <dbReference type="ARBA" id="ARBA00022741"/>
    </source>
</evidence>
<dbReference type="InterPro" id="IPR002543">
    <property type="entry name" value="FtsK_dom"/>
</dbReference>
<dbReference type="GO" id="GO:0003677">
    <property type="term" value="F:DNA binding"/>
    <property type="evidence" value="ECO:0007669"/>
    <property type="project" value="UniProtKB-KW"/>
</dbReference>
<dbReference type="PROSITE" id="PS50901">
    <property type="entry name" value="FTSK"/>
    <property type="match status" value="1"/>
</dbReference>
<dbReference type="AlphaFoldDB" id="A0A1I4F6X9"/>
<dbReference type="SMART" id="SM00843">
    <property type="entry name" value="Ftsk_gamma"/>
    <property type="match status" value="1"/>
</dbReference>
<dbReference type="InterPro" id="IPR036390">
    <property type="entry name" value="WH_DNA-bd_sf"/>
</dbReference>
<dbReference type="InterPro" id="IPR003593">
    <property type="entry name" value="AAA+_ATPase"/>
</dbReference>
<proteinExistence type="inferred from homology"/>
<comment type="subunit">
    <text evidence="6">Homohexamer. Forms a ring that surrounds DNA.</text>
</comment>
<dbReference type="InterPro" id="IPR050206">
    <property type="entry name" value="FtsK/SpoIIIE/SftA"/>
</dbReference>
<dbReference type="CDD" id="cd01127">
    <property type="entry name" value="TrwB_TraG_TraD_VirD4"/>
    <property type="match status" value="1"/>
</dbReference>
<evidence type="ECO:0000313" key="12">
    <source>
        <dbReference type="Proteomes" id="UP000199048"/>
    </source>
</evidence>
<keyword evidence="4" id="KW-0238">DNA-binding</keyword>
<evidence type="ECO:0000256" key="3">
    <source>
        <dbReference type="ARBA" id="ARBA00022840"/>
    </source>
</evidence>
<dbReference type="STRING" id="582667.SAMN05192568_1001134"/>
<evidence type="ECO:0000256" key="7">
    <source>
        <dbReference type="PROSITE-ProRule" id="PRU00289"/>
    </source>
</evidence>
<dbReference type="SMART" id="SM00382">
    <property type="entry name" value="AAA"/>
    <property type="match status" value="1"/>
</dbReference>
<dbReference type="InterPro" id="IPR027417">
    <property type="entry name" value="P-loop_NTPase"/>
</dbReference>
<feature type="coiled-coil region" evidence="8">
    <location>
        <begin position="176"/>
        <end position="228"/>
    </location>
</feature>
<dbReference type="InterPro" id="IPR018541">
    <property type="entry name" value="Ftsk_gamma"/>
</dbReference>
<dbReference type="PANTHER" id="PTHR22683:SF41">
    <property type="entry name" value="DNA TRANSLOCASE FTSK"/>
    <property type="match status" value="1"/>
</dbReference>
<dbReference type="InterPro" id="IPR036388">
    <property type="entry name" value="WH-like_DNA-bd_sf"/>
</dbReference>
<dbReference type="Pfam" id="PF01580">
    <property type="entry name" value="FtsK_SpoIIIE"/>
    <property type="match status" value="1"/>
</dbReference>
<feature type="compositionally biased region" description="Basic and acidic residues" evidence="9">
    <location>
        <begin position="1025"/>
        <end position="1044"/>
    </location>
</feature>
<name>A0A1I4F6X9_9HYPH</name>
<evidence type="ECO:0000259" key="10">
    <source>
        <dbReference type="PROSITE" id="PS50901"/>
    </source>
</evidence>
<evidence type="ECO:0000256" key="5">
    <source>
        <dbReference type="ARBA" id="ARBA00024784"/>
    </source>
</evidence>
<evidence type="ECO:0000256" key="1">
    <source>
        <dbReference type="ARBA" id="ARBA00006474"/>
    </source>
</evidence>
<dbReference type="EMBL" id="FOTK01000001">
    <property type="protein sequence ID" value="SFL13745.1"/>
    <property type="molecule type" value="Genomic_DNA"/>
</dbReference>
<protein>
    <submittedName>
        <fullName evidence="11">DNA translocase FtsK</fullName>
    </submittedName>
</protein>
<dbReference type="Pfam" id="PF09397">
    <property type="entry name" value="FtsK_gamma"/>
    <property type="match status" value="1"/>
</dbReference>
<feature type="region of interest" description="Disordered" evidence="9">
    <location>
        <begin position="1014"/>
        <end position="1050"/>
    </location>
</feature>